<sequence length="270" mass="28899">MARRIPIIQIDAFARRPFSGNPAAVVPLSGWPDDSLLQNIAMENHLSETAFFVSDSGDDADFELRWFSPTVEVELCGYATMATGHYILSRQPDRQEVRFRTRRAGVLTVARSGAGYAMTLPAWWGEHAAITDTVEALGLSPADVTATLRHSSGYALVVVENPAIVTALDPSFRALAATGEIITIVTAPGTETDIISRVFAVGAGITEDPVTGSAHSLLVTYWAKRLGRETLTAYQASKRGGFLGCRLDGGHVVLTGNCITVIEGALLLPD</sequence>
<dbReference type="PIRSF" id="PIRSF016184">
    <property type="entry name" value="PhzC_PhzF"/>
    <property type="match status" value="1"/>
</dbReference>
<dbReference type="NCBIfam" id="TIGR00654">
    <property type="entry name" value="PhzF_family"/>
    <property type="match status" value="1"/>
</dbReference>
<dbReference type="InterPro" id="IPR003719">
    <property type="entry name" value="Phenazine_PhzF-like"/>
</dbReference>
<dbReference type="Proteomes" id="UP001197214">
    <property type="component" value="Unassembled WGS sequence"/>
</dbReference>
<keyword evidence="2" id="KW-0413">Isomerase</keyword>
<comment type="similarity">
    <text evidence="1">Belongs to the PhzF family.</text>
</comment>
<comment type="caution">
    <text evidence="3">The sequence shown here is derived from an EMBL/GenBank/DDBJ whole genome shotgun (WGS) entry which is preliminary data.</text>
</comment>
<dbReference type="Pfam" id="PF02567">
    <property type="entry name" value="PhzC-PhzF"/>
    <property type="match status" value="1"/>
</dbReference>
<evidence type="ECO:0000256" key="1">
    <source>
        <dbReference type="ARBA" id="ARBA00008270"/>
    </source>
</evidence>
<proteinExistence type="inferred from homology"/>
<evidence type="ECO:0000256" key="2">
    <source>
        <dbReference type="ARBA" id="ARBA00023235"/>
    </source>
</evidence>
<keyword evidence="4" id="KW-1185">Reference proteome</keyword>
<dbReference type="EMBL" id="JAHWZX010000003">
    <property type="protein sequence ID" value="MBW4330067.1"/>
    <property type="molecule type" value="Genomic_DNA"/>
</dbReference>
<name>A0ABS6XIP1_9SPHN</name>
<evidence type="ECO:0000313" key="3">
    <source>
        <dbReference type="EMBL" id="MBW4330067.1"/>
    </source>
</evidence>
<evidence type="ECO:0000313" key="4">
    <source>
        <dbReference type="Proteomes" id="UP001197214"/>
    </source>
</evidence>
<reference evidence="3 4" key="1">
    <citation type="submission" date="2021-07" db="EMBL/GenBank/DDBJ databases">
        <title>Stakelama flava sp. nov., a novel endophytic bacterium isolated from branch of Kandelia candel.</title>
        <authorList>
            <person name="Tuo L."/>
        </authorList>
    </citation>
    <scope>NUCLEOTIDE SEQUENCE [LARGE SCALE GENOMIC DNA]</scope>
    <source>
        <strain evidence="3 4">CBK3Z-3</strain>
    </source>
</reference>
<dbReference type="RefSeq" id="WP_219237184.1">
    <property type="nucleotide sequence ID" value="NZ_JAHWZX010000003.1"/>
</dbReference>
<organism evidence="3 4">
    <name type="scientific">Stakelama flava</name>
    <dbReference type="NCBI Taxonomy" id="2860338"/>
    <lineage>
        <taxon>Bacteria</taxon>
        <taxon>Pseudomonadati</taxon>
        <taxon>Pseudomonadota</taxon>
        <taxon>Alphaproteobacteria</taxon>
        <taxon>Sphingomonadales</taxon>
        <taxon>Sphingomonadaceae</taxon>
        <taxon>Stakelama</taxon>
    </lineage>
</organism>
<protein>
    <submittedName>
        <fullName evidence="3">PhzF family phenazine biosynthesis protein</fullName>
    </submittedName>
</protein>
<dbReference type="PANTHER" id="PTHR13774:SF17">
    <property type="entry name" value="PHENAZINE BIOSYNTHESIS-LIKE DOMAIN-CONTAINING PROTEIN"/>
    <property type="match status" value="1"/>
</dbReference>
<accession>A0ABS6XIP1</accession>
<gene>
    <name evidence="3" type="ORF">KY084_04165</name>
</gene>
<dbReference type="PANTHER" id="PTHR13774">
    <property type="entry name" value="PHENAZINE BIOSYNTHESIS PROTEIN"/>
    <property type="match status" value="1"/>
</dbReference>